<accession>A0ABY5AQ74</accession>
<keyword evidence="2" id="KW-1185">Reference proteome</keyword>
<organism evidence="1 2">
    <name type="scientific">Phormidium yuhuli AB48</name>
    <dbReference type="NCBI Taxonomy" id="2940671"/>
    <lineage>
        <taxon>Bacteria</taxon>
        <taxon>Bacillati</taxon>
        <taxon>Cyanobacteriota</taxon>
        <taxon>Cyanophyceae</taxon>
        <taxon>Oscillatoriophycideae</taxon>
        <taxon>Oscillatoriales</taxon>
        <taxon>Oscillatoriaceae</taxon>
        <taxon>Phormidium</taxon>
        <taxon>Phormidium yuhuli</taxon>
    </lineage>
</organism>
<protein>
    <submittedName>
        <fullName evidence="1">Uncharacterized protein</fullName>
    </submittedName>
</protein>
<evidence type="ECO:0000313" key="1">
    <source>
        <dbReference type="EMBL" id="USR90955.1"/>
    </source>
</evidence>
<proteinExistence type="predicted"/>
<dbReference type="RefSeq" id="WP_252662979.1">
    <property type="nucleotide sequence ID" value="NZ_CP098611.1"/>
</dbReference>
<evidence type="ECO:0000313" key="2">
    <source>
        <dbReference type="Proteomes" id="UP001056708"/>
    </source>
</evidence>
<gene>
    <name evidence="1" type="ORF">NEA10_19365</name>
</gene>
<sequence>MIELSPHLGIRFQFDPERLRLFYPDGREFLESVERERPARDRIAKLEAKLRDTGIEPN</sequence>
<dbReference type="EMBL" id="CP098611">
    <property type="protein sequence ID" value="USR90955.1"/>
    <property type="molecule type" value="Genomic_DNA"/>
</dbReference>
<reference evidence="1" key="1">
    <citation type="submission" date="2022-06" db="EMBL/GenBank/DDBJ databases">
        <title>Genome sequence of Phormidium yuhuli AB48 isolated from an industrial photobioreactor environment.</title>
        <authorList>
            <person name="Qiu Y."/>
            <person name="Noonan A.J.C."/>
            <person name="Dofher K."/>
            <person name="Koch M."/>
            <person name="Kieft B."/>
            <person name="Lin X."/>
            <person name="Ziels R.M."/>
            <person name="Hallam S.J."/>
        </authorList>
    </citation>
    <scope>NUCLEOTIDE SEQUENCE</scope>
    <source>
        <strain evidence="1">AB48</strain>
    </source>
</reference>
<name>A0ABY5AQ74_9CYAN</name>
<dbReference type="Proteomes" id="UP001056708">
    <property type="component" value="Chromosome"/>
</dbReference>